<dbReference type="Gene3D" id="3.40.30.10">
    <property type="entry name" value="Glutaredoxin"/>
    <property type="match status" value="1"/>
</dbReference>
<dbReference type="EMBL" id="CP141259">
    <property type="protein sequence ID" value="WRL45260.1"/>
    <property type="molecule type" value="Genomic_DNA"/>
</dbReference>
<dbReference type="PANTHER" id="PTHR42673:SF21">
    <property type="entry name" value="GLUTATHIONE S-TRANSFERASE YFCF"/>
    <property type="match status" value="1"/>
</dbReference>
<dbReference type="RefSeq" id="WP_407278441.1">
    <property type="nucleotide sequence ID" value="NZ_CP141259.1"/>
</dbReference>
<dbReference type="Pfam" id="PF13417">
    <property type="entry name" value="GST_N_3"/>
    <property type="match status" value="1"/>
</dbReference>
<reference evidence="2 3" key="1">
    <citation type="submission" date="2023-12" db="EMBL/GenBank/DDBJ databases">
        <title>A. evansii MAY27, complete genome.</title>
        <authorList>
            <person name="Wang Y."/>
        </authorList>
    </citation>
    <scope>NUCLEOTIDE SEQUENCE [LARGE SCALE GENOMIC DNA]</scope>
    <source>
        <strain evidence="2 3">MAY27</strain>
    </source>
</reference>
<dbReference type="EC" id="2.5.1.18" evidence="2"/>
<evidence type="ECO:0000313" key="3">
    <source>
        <dbReference type="Proteomes" id="UP001626593"/>
    </source>
</evidence>
<dbReference type="PANTHER" id="PTHR42673">
    <property type="entry name" value="MALEYLACETOACETATE ISOMERASE"/>
    <property type="match status" value="1"/>
</dbReference>
<evidence type="ECO:0000313" key="2">
    <source>
        <dbReference type="EMBL" id="WRL45260.1"/>
    </source>
</evidence>
<name>A0ABZ1AID0_AROEV</name>
<dbReference type="InterPro" id="IPR036249">
    <property type="entry name" value="Thioredoxin-like_sf"/>
</dbReference>
<organism evidence="2 3">
    <name type="scientific">Aromatoleum evansii</name>
    <name type="common">Azoarcus evansii</name>
    <dbReference type="NCBI Taxonomy" id="59406"/>
    <lineage>
        <taxon>Bacteria</taxon>
        <taxon>Pseudomonadati</taxon>
        <taxon>Pseudomonadota</taxon>
        <taxon>Betaproteobacteria</taxon>
        <taxon>Rhodocyclales</taxon>
        <taxon>Rhodocyclaceae</taxon>
        <taxon>Aromatoleum</taxon>
    </lineage>
</organism>
<dbReference type="SUPFAM" id="SSF47616">
    <property type="entry name" value="GST C-terminal domain-like"/>
    <property type="match status" value="1"/>
</dbReference>
<keyword evidence="3" id="KW-1185">Reference proteome</keyword>
<dbReference type="InterPro" id="IPR004045">
    <property type="entry name" value="Glutathione_S-Trfase_N"/>
</dbReference>
<sequence length="214" mass="23577">MKLIGMLDSPYVRRVAVSLQLLGLRFEHQSLSVFRTFDQFRQINPVVKAPTFICDDGEVLMDSTLILEYAEALARPARSLMPASLPELQHALRVIGLALAACEKSVQIIYERGQRPPEKQHGPWVERVSGQLLAAFAALEQELKRRPLAATSETIDQAGVTTAIAWHFAQQMVSDVVPLADFPTLAAYSAQAETLPEFRAAPHGAGIYQARDAV</sequence>
<evidence type="ECO:0000259" key="1">
    <source>
        <dbReference type="PROSITE" id="PS50404"/>
    </source>
</evidence>
<protein>
    <submittedName>
        <fullName evidence="2">Glutathione S-transferase</fullName>
        <ecNumber evidence="2">2.5.1.18</ecNumber>
    </submittedName>
</protein>
<accession>A0ABZ1AID0</accession>
<dbReference type="Proteomes" id="UP001626593">
    <property type="component" value="Chromosome"/>
</dbReference>
<dbReference type="Gene3D" id="1.20.1050.10">
    <property type="match status" value="1"/>
</dbReference>
<gene>
    <name evidence="2" type="ORF">U5817_18935</name>
</gene>
<dbReference type="GO" id="GO:0004364">
    <property type="term" value="F:glutathione transferase activity"/>
    <property type="evidence" value="ECO:0007669"/>
    <property type="project" value="UniProtKB-EC"/>
</dbReference>
<feature type="domain" description="GST N-terminal" evidence="1">
    <location>
        <begin position="1"/>
        <end position="78"/>
    </location>
</feature>
<dbReference type="InterPro" id="IPR036282">
    <property type="entry name" value="Glutathione-S-Trfase_C_sf"/>
</dbReference>
<keyword evidence="2" id="KW-0808">Transferase</keyword>
<dbReference type="SUPFAM" id="SSF52833">
    <property type="entry name" value="Thioredoxin-like"/>
    <property type="match status" value="1"/>
</dbReference>
<dbReference type="CDD" id="cd03205">
    <property type="entry name" value="GST_C_6"/>
    <property type="match status" value="1"/>
</dbReference>
<dbReference type="PROSITE" id="PS50404">
    <property type="entry name" value="GST_NTER"/>
    <property type="match status" value="1"/>
</dbReference>
<proteinExistence type="predicted"/>